<name>A0A1Y2F6A4_PROLT</name>
<evidence type="ECO:0000256" key="2">
    <source>
        <dbReference type="ARBA" id="ARBA00022801"/>
    </source>
</evidence>
<dbReference type="Proteomes" id="UP000193685">
    <property type="component" value="Unassembled WGS sequence"/>
</dbReference>
<dbReference type="Pfam" id="PF00135">
    <property type="entry name" value="COesterase"/>
    <property type="match status" value="1"/>
</dbReference>
<dbReference type="STRING" id="56484.A0A1Y2F6A4"/>
<feature type="domain" description="Carboxylesterase type B" evidence="4">
    <location>
        <begin position="8"/>
        <end position="491"/>
    </location>
</feature>
<evidence type="ECO:0000259" key="4">
    <source>
        <dbReference type="Pfam" id="PF00135"/>
    </source>
</evidence>
<organism evidence="5 6">
    <name type="scientific">Protomyces lactucae-debilis</name>
    <dbReference type="NCBI Taxonomy" id="2754530"/>
    <lineage>
        <taxon>Eukaryota</taxon>
        <taxon>Fungi</taxon>
        <taxon>Dikarya</taxon>
        <taxon>Ascomycota</taxon>
        <taxon>Taphrinomycotina</taxon>
        <taxon>Taphrinomycetes</taxon>
        <taxon>Taphrinales</taxon>
        <taxon>Protomycetaceae</taxon>
        <taxon>Protomyces</taxon>
    </lineage>
</organism>
<gene>
    <name evidence="5" type="ORF">BCR37DRAFT_381987</name>
</gene>
<dbReference type="EMBL" id="MCFI01000016">
    <property type="protein sequence ID" value="ORY79014.1"/>
    <property type="molecule type" value="Genomic_DNA"/>
</dbReference>
<evidence type="ECO:0000313" key="6">
    <source>
        <dbReference type="Proteomes" id="UP000193685"/>
    </source>
</evidence>
<reference evidence="5 6" key="1">
    <citation type="submission" date="2016-07" db="EMBL/GenBank/DDBJ databases">
        <title>Pervasive Adenine N6-methylation of Active Genes in Fungi.</title>
        <authorList>
            <consortium name="DOE Joint Genome Institute"/>
            <person name="Mondo S.J."/>
            <person name="Dannebaum R.O."/>
            <person name="Kuo R.C."/>
            <person name="Labutti K."/>
            <person name="Haridas S."/>
            <person name="Kuo A."/>
            <person name="Salamov A."/>
            <person name="Ahrendt S.R."/>
            <person name="Lipzen A."/>
            <person name="Sullivan W."/>
            <person name="Andreopoulos W.B."/>
            <person name="Clum A."/>
            <person name="Lindquist E."/>
            <person name="Daum C."/>
            <person name="Ramamoorthy G.K."/>
            <person name="Gryganskyi A."/>
            <person name="Culley D."/>
            <person name="Magnuson J.K."/>
            <person name="James T.Y."/>
            <person name="O'Malley M.A."/>
            <person name="Stajich J.E."/>
            <person name="Spatafora J.W."/>
            <person name="Visel A."/>
            <person name="Grigoriev I.V."/>
        </authorList>
    </citation>
    <scope>NUCLEOTIDE SEQUENCE [LARGE SCALE GENOMIC DNA]</scope>
    <source>
        <strain evidence="5 6">12-1054</strain>
    </source>
</reference>
<sequence length="525" mass="58293">MASPTVCIRGSTLTGTRHQGVRRFLNVPYALPPTGDYRFLKPRALPREYQYGDVDCTVFGPICPQPLYFVGDTPIGHPPVGSTMSEDCLKLNIWIPDREAPVDGWPCLVFVHGGWLQVGSPNHDPMSDPTLLVSADGLQLDAIVISIGYRLNVFGFFAGTGHPGNAGLFDQRCALEYIRDNIHFFGGDPSKVTLSGLSAGANSVHNQLHYACLQKPDEKPLFQRVVMYSNALSAQPKMPAEVDVQVDELCAAFDITATEMSERLAALRKIKDTDLAAKLLSLKHHTFRPGTDGSGTECFIPPGSANLAETGHLATWLQEHKIQLMLGETENEEQTYRAVNPPTSRATFLPQLENYYKADRAAALMEHVRDTLSANEDDVEGWKDVFGAIVAAAQVRASQRHFIHALIQHGMPLSSIHRYRVAYRLGFYSQLGVPESMGVAHGMCQPIWWYQKQLGFSGEEVAAVHDWLEPWKAFVCQNDGDEGISRDWGCTNVQQYRRFNEDGSVSVEKDEDWDRMLAIGQVLMS</sequence>
<proteinExistence type="inferred from homology"/>
<dbReference type="GO" id="GO:0016787">
    <property type="term" value="F:hydrolase activity"/>
    <property type="evidence" value="ECO:0007669"/>
    <property type="project" value="UniProtKB-KW"/>
</dbReference>
<dbReference type="SUPFAM" id="SSF53474">
    <property type="entry name" value="alpha/beta-Hydrolases"/>
    <property type="match status" value="1"/>
</dbReference>
<comment type="similarity">
    <text evidence="1 3">Belongs to the type-B carboxylesterase/lipase family.</text>
</comment>
<keyword evidence="2 3" id="KW-0378">Hydrolase</keyword>
<keyword evidence="6" id="KW-1185">Reference proteome</keyword>
<dbReference type="PANTHER" id="PTHR43142:SF8">
    <property type="entry name" value="CARBOXYLIC ESTER HYDROLASE"/>
    <property type="match status" value="1"/>
</dbReference>
<dbReference type="OrthoDB" id="6846267at2759"/>
<dbReference type="GeneID" id="63786379"/>
<dbReference type="OMA" id="QVGDACH"/>
<protein>
    <recommendedName>
        <fullName evidence="3">Carboxylic ester hydrolase</fullName>
        <ecNumber evidence="3">3.1.1.-</ecNumber>
    </recommendedName>
</protein>
<dbReference type="InterPro" id="IPR029058">
    <property type="entry name" value="AB_hydrolase_fold"/>
</dbReference>
<evidence type="ECO:0000256" key="3">
    <source>
        <dbReference type="RuleBase" id="RU361235"/>
    </source>
</evidence>
<dbReference type="RefSeq" id="XP_040723646.1">
    <property type="nucleotide sequence ID" value="XM_040869780.1"/>
</dbReference>
<evidence type="ECO:0000313" key="5">
    <source>
        <dbReference type="EMBL" id="ORY79014.1"/>
    </source>
</evidence>
<dbReference type="PANTHER" id="PTHR43142">
    <property type="entry name" value="CARBOXYLIC ESTER HYDROLASE"/>
    <property type="match status" value="1"/>
</dbReference>
<dbReference type="InterPro" id="IPR019826">
    <property type="entry name" value="Carboxylesterase_B_AS"/>
</dbReference>
<comment type="caution">
    <text evidence="5">The sequence shown here is derived from an EMBL/GenBank/DDBJ whole genome shotgun (WGS) entry which is preliminary data.</text>
</comment>
<dbReference type="EC" id="3.1.1.-" evidence="3"/>
<accession>A0A1Y2F6A4</accession>
<dbReference type="AlphaFoldDB" id="A0A1Y2F6A4"/>
<dbReference type="InterPro" id="IPR002018">
    <property type="entry name" value="CarbesteraseB"/>
</dbReference>
<dbReference type="PROSITE" id="PS00122">
    <property type="entry name" value="CARBOXYLESTERASE_B_1"/>
    <property type="match status" value="1"/>
</dbReference>
<dbReference type="Gene3D" id="3.40.50.1820">
    <property type="entry name" value="alpha/beta hydrolase"/>
    <property type="match status" value="1"/>
</dbReference>
<evidence type="ECO:0000256" key="1">
    <source>
        <dbReference type="ARBA" id="ARBA00005964"/>
    </source>
</evidence>